<accession>A0A1J6KQJ3</accession>
<gene>
    <name evidence="1" type="ORF">A4A49_34303</name>
</gene>
<evidence type="ECO:0000313" key="2">
    <source>
        <dbReference type="Proteomes" id="UP000187609"/>
    </source>
</evidence>
<name>A0A1J6KQJ3_NICAT</name>
<dbReference type="AlphaFoldDB" id="A0A1J6KQJ3"/>
<dbReference type="Gramene" id="OIT21433">
    <property type="protein sequence ID" value="OIT21433"/>
    <property type="gene ID" value="A4A49_34303"/>
</dbReference>
<dbReference type="EMBL" id="MJEQ01004341">
    <property type="protein sequence ID" value="OIT21433.1"/>
    <property type="molecule type" value="Genomic_DNA"/>
</dbReference>
<sequence length="92" mass="10773">MRVHTLDSKIYYNQHQERVWRFNDGSNGLWKQLVEVKYGRKDYWAPCAIQSSSKGGVWSTISNLKGEYSQLVKLKLGNGNNILFWYDVRMGN</sequence>
<protein>
    <submittedName>
        <fullName evidence="1">Uncharacterized protein</fullName>
    </submittedName>
</protein>
<proteinExistence type="predicted"/>
<reference evidence="1" key="1">
    <citation type="submission" date="2016-11" db="EMBL/GenBank/DDBJ databases">
        <title>The genome of Nicotiana attenuata.</title>
        <authorList>
            <person name="Xu S."/>
            <person name="Brockmoeller T."/>
            <person name="Gaquerel E."/>
            <person name="Navarro A."/>
            <person name="Kuhl H."/>
            <person name="Gase K."/>
            <person name="Ling Z."/>
            <person name="Zhou W."/>
            <person name="Kreitzer C."/>
            <person name="Stanke M."/>
            <person name="Tang H."/>
            <person name="Lyons E."/>
            <person name="Pandey P."/>
            <person name="Pandey S.P."/>
            <person name="Timmermann B."/>
            <person name="Baldwin I.T."/>
        </authorList>
    </citation>
    <scope>NUCLEOTIDE SEQUENCE [LARGE SCALE GENOMIC DNA]</scope>
    <source>
        <strain evidence="1">UT</strain>
    </source>
</reference>
<keyword evidence="2" id="KW-1185">Reference proteome</keyword>
<comment type="caution">
    <text evidence="1">The sequence shown here is derived from an EMBL/GenBank/DDBJ whole genome shotgun (WGS) entry which is preliminary data.</text>
</comment>
<evidence type="ECO:0000313" key="1">
    <source>
        <dbReference type="EMBL" id="OIT21433.1"/>
    </source>
</evidence>
<organism evidence="1 2">
    <name type="scientific">Nicotiana attenuata</name>
    <name type="common">Coyote tobacco</name>
    <dbReference type="NCBI Taxonomy" id="49451"/>
    <lineage>
        <taxon>Eukaryota</taxon>
        <taxon>Viridiplantae</taxon>
        <taxon>Streptophyta</taxon>
        <taxon>Embryophyta</taxon>
        <taxon>Tracheophyta</taxon>
        <taxon>Spermatophyta</taxon>
        <taxon>Magnoliopsida</taxon>
        <taxon>eudicotyledons</taxon>
        <taxon>Gunneridae</taxon>
        <taxon>Pentapetalae</taxon>
        <taxon>asterids</taxon>
        <taxon>lamiids</taxon>
        <taxon>Solanales</taxon>
        <taxon>Solanaceae</taxon>
        <taxon>Nicotianoideae</taxon>
        <taxon>Nicotianeae</taxon>
        <taxon>Nicotiana</taxon>
    </lineage>
</organism>
<dbReference type="Proteomes" id="UP000187609">
    <property type="component" value="Unassembled WGS sequence"/>
</dbReference>